<evidence type="ECO:0000313" key="1">
    <source>
        <dbReference type="EMBL" id="OIW16013.1"/>
    </source>
</evidence>
<dbReference type="Proteomes" id="UP000188354">
    <property type="component" value="Chromosome LG03"/>
</dbReference>
<dbReference type="AlphaFoldDB" id="A0A4P1RQT3"/>
<sequence length="79" mass="9303">MAAATEEEIQDMSEELQTIYLSNMDEAPARRRAREAFKHVQFVIDHCLFKLPVDGVNMKEVKALTSMEYIVMLFWRHEI</sequence>
<dbReference type="STRING" id="3871.A0A4P1RQT3"/>
<protein>
    <submittedName>
        <fullName evidence="1">Uncharacterized protein</fullName>
    </submittedName>
</protein>
<dbReference type="Gramene" id="OIW16013">
    <property type="protein sequence ID" value="OIW16013"/>
    <property type="gene ID" value="TanjilG_04548"/>
</dbReference>
<reference evidence="1 2" key="1">
    <citation type="journal article" date="2017" name="Plant Biotechnol. J.">
        <title>A comprehensive draft genome sequence for lupin (Lupinus angustifolius), an emerging health food: insights into plant-microbe interactions and legume evolution.</title>
        <authorList>
            <person name="Hane J.K."/>
            <person name="Ming Y."/>
            <person name="Kamphuis L.G."/>
            <person name="Nelson M.N."/>
            <person name="Garg G."/>
            <person name="Atkins C.A."/>
            <person name="Bayer P.E."/>
            <person name="Bravo A."/>
            <person name="Bringans S."/>
            <person name="Cannon S."/>
            <person name="Edwards D."/>
            <person name="Foley R."/>
            <person name="Gao L.L."/>
            <person name="Harrison M.J."/>
            <person name="Huang W."/>
            <person name="Hurgobin B."/>
            <person name="Li S."/>
            <person name="Liu C.W."/>
            <person name="McGrath A."/>
            <person name="Morahan G."/>
            <person name="Murray J."/>
            <person name="Weller J."/>
            <person name="Jian J."/>
            <person name="Singh K.B."/>
        </authorList>
    </citation>
    <scope>NUCLEOTIDE SEQUENCE [LARGE SCALE GENOMIC DNA]</scope>
    <source>
        <strain evidence="2">cv. Tanjil</strain>
        <tissue evidence="1">Whole plant</tissue>
    </source>
</reference>
<accession>A0A4P1RQT3</accession>
<dbReference type="EMBL" id="CM007363">
    <property type="protein sequence ID" value="OIW16013.1"/>
    <property type="molecule type" value="Genomic_DNA"/>
</dbReference>
<name>A0A4P1RQT3_LUPAN</name>
<organism evidence="1 2">
    <name type="scientific">Lupinus angustifolius</name>
    <name type="common">Narrow-leaved blue lupine</name>
    <dbReference type="NCBI Taxonomy" id="3871"/>
    <lineage>
        <taxon>Eukaryota</taxon>
        <taxon>Viridiplantae</taxon>
        <taxon>Streptophyta</taxon>
        <taxon>Embryophyta</taxon>
        <taxon>Tracheophyta</taxon>
        <taxon>Spermatophyta</taxon>
        <taxon>Magnoliopsida</taxon>
        <taxon>eudicotyledons</taxon>
        <taxon>Gunneridae</taxon>
        <taxon>Pentapetalae</taxon>
        <taxon>rosids</taxon>
        <taxon>fabids</taxon>
        <taxon>Fabales</taxon>
        <taxon>Fabaceae</taxon>
        <taxon>Papilionoideae</taxon>
        <taxon>50 kb inversion clade</taxon>
        <taxon>genistoids sensu lato</taxon>
        <taxon>core genistoids</taxon>
        <taxon>Genisteae</taxon>
        <taxon>Lupinus</taxon>
    </lineage>
</organism>
<gene>
    <name evidence="1" type="ORF">TanjilG_04548</name>
</gene>
<evidence type="ECO:0000313" key="2">
    <source>
        <dbReference type="Proteomes" id="UP000188354"/>
    </source>
</evidence>
<keyword evidence="2" id="KW-1185">Reference proteome</keyword>
<proteinExistence type="predicted"/>